<proteinExistence type="predicted"/>
<reference evidence="2 3" key="1">
    <citation type="submission" date="2016-04" db="EMBL/GenBank/DDBJ databases">
        <title>Genome sequence of Methanobrevibacter filiformis DSM 11501.</title>
        <authorList>
            <person name="Poehlein A."/>
            <person name="Seedorf H."/>
            <person name="Daniel R."/>
        </authorList>
    </citation>
    <scope>NUCLEOTIDE SEQUENCE [LARGE SCALE GENOMIC DNA]</scope>
    <source>
        <strain evidence="2 3">DSM 11501</strain>
    </source>
</reference>
<dbReference type="STRING" id="55758.MBFIL_03340"/>
<dbReference type="Pfam" id="PF10125">
    <property type="entry name" value="NADHdeh_related"/>
    <property type="match status" value="1"/>
</dbReference>
<dbReference type="PIRSF" id="PIRSF036536">
    <property type="entry name" value="EhaH"/>
    <property type="match status" value="1"/>
</dbReference>
<organism evidence="2 3">
    <name type="scientific">Methanobrevibacter filiformis</name>
    <dbReference type="NCBI Taxonomy" id="55758"/>
    <lineage>
        <taxon>Archaea</taxon>
        <taxon>Methanobacteriati</taxon>
        <taxon>Methanobacteriota</taxon>
        <taxon>Methanomada group</taxon>
        <taxon>Methanobacteria</taxon>
        <taxon>Methanobacteriales</taxon>
        <taxon>Methanobacteriaceae</taxon>
        <taxon>Methanobrevibacter</taxon>
    </lineage>
</organism>
<keyword evidence="1" id="KW-0472">Membrane</keyword>
<evidence type="ECO:0000256" key="1">
    <source>
        <dbReference type="SAM" id="Phobius"/>
    </source>
</evidence>
<feature type="transmembrane region" description="Helical" evidence="1">
    <location>
        <begin position="98"/>
        <end position="116"/>
    </location>
</feature>
<feature type="transmembrane region" description="Helical" evidence="1">
    <location>
        <begin position="22"/>
        <end position="46"/>
    </location>
</feature>
<keyword evidence="3" id="KW-1185">Reference proteome</keyword>
<sequence length="227" mass="24203">MIKMDITTLGGSLFGTIPLGDIVLYVTPFHLFMFATVIVFTCLIAISRTETQIEAKFKSLGNNAVSVGLAEFKIRRFLSIVCGLATAGAMITGDFFNFILFVALIGIVNIGIVSAVKQVDVLDAAFQYGLGAMISSLPLFSAGAMMLAATGTLSLFELANIATITPMMIFSAVLFLIGVAGETGIAPFFATKAEMFRTPGSPFLLIIHLSSLFITIRAIEIILIILT</sequence>
<feature type="transmembrane region" description="Helical" evidence="1">
    <location>
        <begin position="169"/>
        <end position="191"/>
    </location>
</feature>
<accession>A0A166EWU0</accession>
<keyword evidence="1" id="KW-1133">Transmembrane helix</keyword>
<name>A0A166EWU0_9EURY</name>
<feature type="transmembrane region" description="Helical" evidence="1">
    <location>
        <begin position="203"/>
        <end position="226"/>
    </location>
</feature>
<dbReference type="AlphaFoldDB" id="A0A166EWU0"/>
<dbReference type="InterPro" id="IPR017059">
    <property type="entry name" value="NiFe-hyd_3_EhaH_prd"/>
</dbReference>
<evidence type="ECO:0000313" key="2">
    <source>
        <dbReference type="EMBL" id="KZX17098.1"/>
    </source>
</evidence>
<feature type="transmembrane region" description="Helical" evidence="1">
    <location>
        <begin position="128"/>
        <end position="149"/>
    </location>
</feature>
<keyword evidence="1" id="KW-0812">Transmembrane</keyword>
<dbReference type="PATRIC" id="fig|55758.3.peg.373"/>
<dbReference type="EMBL" id="LWMT01000044">
    <property type="protein sequence ID" value="KZX17098.1"/>
    <property type="molecule type" value="Genomic_DNA"/>
</dbReference>
<dbReference type="Proteomes" id="UP000077066">
    <property type="component" value="Unassembled WGS sequence"/>
</dbReference>
<gene>
    <name evidence="2" type="ORF">MBFIL_03340</name>
</gene>
<protein>
    <submittedName>
        <fullName evidence="2">Hydrogenase subunit F</fullName>
    </submittedName>
</protein>
<comment type="caution">
    <text evidence="2">The sequence shown here is derived from an EMBL/GenBank/DDBJ whole genome shotgun (WGS) entry which is preliminary data.</text>
</comment>
<evidence type="ECO:0000313" key="3">
    <source>
        <dbReference type="Proteomes" id="UP000077066"/>
    </source>
</evidence>